<keyword evidence="3" id="KW-1185">Reference proteome</keyword>
<dbReference type="AlphaFoldDB" id="A0A7X0U280"/>
<sequence length="198" mass="21086">MNTDVLRWLEKAKQLRFEQLEIARKQAESWRTGLTGITTLLAAVLVVKGRESVSELAQPYKWVVPLLLALALGALVWATLTAVSAASGSPSRKTLLTPEDLRDWTAGEVRRIEAAVVRARRLTVGGVALVAVAVGMTWLAPAATPPAALVVVESAAGRMCGTLVDTSGGSLLLKVREDQQVIPLAGVSRIRGVTTCPR</sequence>
<organism evidence="2 3">
    <name type="scientific">Nonomuraea rubra</name>
    <dbReference type="NCBI Taxonomy" id="46180"/>
    <lineage>
        <taxon>Bacteria</taxon>
        <taxon>Bacillati</taxon>
        <taxon>Actinomycetota</taxon>
        <taxon>Actinomycetes</taxon>
        <taxon>Streptosporangiales</taxon>
        <taxon>Streptosporangiaceae</taxon>
        <taxon>Nonomuraea</taxon>
    </lineage>
</organism>
<dbReference type="EMBL" id="JACHMI010000001">
    <property type="protein sequence ID" value="MBB6552512.1"/>
    <property type="molecule type" value="Genomic_DNA"/>
</dbReference>
<name>A0A7X0U280_9ACTN</name>
<keyword evidence="1" id="KW-0812">Transmembrane</keyword>
<feature type="transmembrane region" description="Helical" evidence="1">
    <location>
        <begin position="62"/>
        <end position="83"/>
    </location>
</feature>
<keyword evidence="1" id="KW-0472">Membrane</keyword>
<evidence type="ECO:0000256" key="1">
    <source>
        <dbReference type="SAM" id="Phobius"/>
    </source>
</evidence>
<dbReference type="Proteomes" id="UP000565579">
    <property type="component" value="Unassembled WGS sequence"/>
</dbReference>
<protein>
    <submittedName>
        <fullName evidence="2">Uncharacterized protein</fullName>
    </submittedName>
</protein>
<evidence type="ECO:0000313" key="3">
    <source>
        <dbReference type="Proteomes" id="UP000565579"/>
    </source>
</evidence>
<dbReference type="RefSeq" id="WP_185106425.1">
    <property type="nucleotide sequence ID" value="NZ_BAAAXY010000159.1"/>
</dbReference>
<feature type="transmembrane region" description="Helical" evidence="1">
    <location>
        <begin position="122"/>
        <end position="140"/>
    </location>
</feature>
<reference evidence="2 3" key="1">
    <citation type="submission" date="2020-08" db="EMBL/GenBank/DDBJ databases">
        <title>Sequencing the genomes of 1000 actinobacteria strains.</title>
        <authorList>
            <person name="Klenk H.-P."/>
        </authorList>
    </citation>
    <scope>NUCLEOTIDE SEQUENCE [LARGE SCALE GENOMIC DNA]</scope>
    <source>
        <strain evidence="2 3">DSM 43768</strain>
    </source>
</reference>
<keyword evidence="1" id="KW-1133">Transmembrane helix</keyword>
<accession>A0A7X0U280</accession>
<gene>
    <name evidence="2" type="ORF">HD593_007307</name>
</gene>
<proteinExistence type="predicted"/>
<feature type="transmembrane region" description="Helical" evidence="1">
    <location>
        <begin position="32"/>
        <end position="50"/>
    </location>
</feature>
<evidence type="ECO:0000313" key="2">
    <source>
        <dbReference type="EMBL" id="MBB6552512.1"/>
    </source>
</evidence>
<comment type="caution">
    <text evidence="2">The sequence shown here is derived from an EMBL/GenBank/DDBJ whole genome shotgun (WGS) entry which is preliminary data.</text>
</comment>